<dbReference type="PANTHER" id="PTHR46558">
    <property type="entry name" value="TRACRIPTIONAL REGULATORY PROTEIN-RELATED-RELATED"/>
    <property type="match status" value="1"/>
</dbReference>
<dbReference type="Pfam" id="PF01381">
    <property type="entry name" value="HTH_3"/>
    <property type="match status" value="1"/>
</dbReference>
<dbReference type="InterPro" id="IPR001387">
    <property type="entry name" value="Cro/C1-type_HTH"/>
</dbReference>
<dbReference type="Proteomes" id="UP000235584">
    <property type="component" value="Chromosome"/>
</dbReference>
<dbReference type="SUPFAM" id="SSF47413">
    <property type="entry name" value="lambda repressor-like DNA-binding domains"/>
    <property type="match status" value="1"/>
</dbReference>
<dbReference type="InterPro" id="IPR010982">
    <property type="entry name" value="Lambda_DNA-bd_dom_sf"/>
</dbReference>
<evidence type="ECO:0000256" key="1">
    <source>
        <dbReference type="ARBA" id="ARBA00023125"/>
    </source>
</evidence>
<dbReference type="KEGG" id="bsto:C0V70_15830"/>
<dbReference type="Gene3D" id="1.10.260.40">
    <property type="entry name" value="lambda repressor-like DNA-binding domains"/>
    <property type="match status" value="1"/>
</dbReference>
<dbReference type="EMBL" id="CP025704">
    <property type="protein sequence ID" value="AUN99547.1"/>
    <property type="molecule type" value="Genomic_DNA"/>
</dbReference>
<evidence type="ECO:0000313" key="2">
    <source>
        <dbReference type="EMBL" id="AUN99547.1"/>
    </source>
</evidence>
<dbReference type="CDD" id="cd00093">
    <property type="entry name" value="HTH_XRE"/>
    <property type="match status" value="1"/>
</dbReference>
<protein>
    <submittedName>
        <fullName evidence="2">Uncharacterized protein</fullName>
    </submittedName>
</protein>
<accession>A0A2K9NVL6</accession>
<organism evidence="2 3">
    <name type="scientific">Bacteriovorax stolpii</name>
    <name type="common">Bdellovibrio stolpii</name>
    <dbReference type="NCBI Taxonomy" id="960"/>
    <lineage>
        <taxon>Bacteria</taxon>
        <taxon>Pseudomonadati</taxon>
        <taxon>Bdellovibrionota</taxon>
        <taxon>Bacteriovoracia</taxon>
        <taxon>Bacteriovoracales</taxon>
        <taxon>Bacteriovoracaceae</taxon>
        <taxon>Bacteriovorax</taxon>
    </lineage>
</organism>
<proteinExistence type="predicted"/>
<evidence type="ECO:0000313" key="3">
    <source>
        <dbReference type="Proteomes" id="UP000235584"/>
    </source>
</evidence>
<dbReference type="RefSeq" id="WP_102244838.1">
    <property type="nucleotide sequence ID" value="NZ_CP025704.1"/>
</dbReference>
<keyword evidence="3" id="KW-1185">Reference proteome</keyword>
<dbReference type="SMART" id="SM00530">
    <property type="entry name" value="HTH_XRE"/>
    <property type="match status" value="1"/>
</dbReference>
<dbReference type="OrthoDB" id="5296175at2"/>
<dbReference type="AlphaFoldDB" id="A0A2K9NVL6"/>
<dbReference type="PROSITE" id="PS50943">
    <property type="entry name" value="HTH_CROC1"/>
    <property type="match status" value="1"/>
</dbReference>
<gene>
    <name evidence="2" type="ORF">C0V70_15830</name>
</gene>
<name>A0A2K9NVL6_BACTC</name>
<reference evidence="2 3" key="1">
    <citation type="submission" date="2018-01" db="EMBL/GenBank/DDBJ databases">
        <title>Complete genome sequence of Bacteriovorax stolpii DSM12778.</title>
        <authorList>
            <person name="Tang B."/>
            <person name="Chang J."/>
        </authorList>
    </citation>
    <scope>NUCLEOTIDE SEQUENCE [LARGE SCALE GENOMIC DNA]</scope>
    <source>
        <strain evidence="2 3">DSM 12778</strain>
    </source>
</reference>
<dbReference type="GO" id="GO:0003677">
    <property type="term" value="F:DNA binding"/>
    <property type="evidence" value="ECO:0007669"/>
    <property type="project" value="UniProtKB-KW"/>
</dbReference>
<dbReference type="PANTHER" id="PTHR46558:SF4">
    <property type="entry name" value="DNA-BIDING PHAGE PROTEIN"/>
    <property type="match status" value="1"/>
</dbReference>
<keyword evidence="1" id="KW-0238">DNA-binding</keyword>
<sequence>MTTKKKITKKNTKVVRETLGSYIKKTRLARGYSQSELAAELGYTSPQFISDWERGVSSPPVKRLHELSEVLNVKVDMLFNLLVTLATEQLVNNLSKEFKKVKKAS</sequence>